<dbReference type="Proteomes" id="UP001146120">
    <property type="component" value="Unassembled WGS sequence"/>
</dbReference>
<organism evidence="1 2">
    <name type="scientific">Lagenidium giganteum</name>
    <dbReference type="NCBI Taxonomy" id="4803"/>
    <lineage>
        <taxon>Eukaryota</taxon>
        <taxon>Sar</taxon>
        <taxon>Stramenopiles</taxon>
        <taxon>Oomycota</taxon>
        <taxon>Peronosporomycetes</taxon>
        <taxon>Pythiales</taxon>
        <taxon>Pythiaceae</taxon>
    </lineage>
</organism>
<protein>
    <submittedName>
        <fullName evidence="1">Uncharacterized protein</fullName>
    </submittedName>
</protein>
<reference evidence="1" key="1">
    <citation type="submission" date="2022-11" db="EMBL/GenBank/DDBJ databases">
        <authorList>
            <person name="Morgan W.R."/>
            <person name="Tartar A."/>
        </authorList>
    </citation>
    <scope>NUCLEOTIDE SEQUENCE</scope>
    <source>
        <strain evidence="1">ARSEF 373</strain>
    </source>
</reference>
<evidence type="ECO:0000313" key="2">
    <source>
        <dbReference type="Proteomes" id="UP001146120"/>
    </source>
</evidence>
<dbReference type="AlphaFoldDB" id="A0AAV2YSC0"/>
<dbReference type="PANTHER" id="PTHR34415:SF1">
    <property type="entry name" value="INTEGRASE CATALYTIC DOMAIN-CONTAINING PROTEIN"/>
    <property type="match status" value="1"/>
</dbReference>
<feature type="non-terminal residue" evidence="1">
    <location>
        <position position="170"/>
    </location>
</feature>
<sequence>MIVGVNDVMKKSCPTIRIRAIRSNVCDVCTIYHTQIKGEVTSDKAEEQAIHVADAVAMRQQYQNDTSAASATCTVTTIDFAQNVALPHLADTPSMWYFHSLISVSIFGMYTANTASQQNFVYSERTAGKGSNEVVSMLEQYARGMKINVDNDGQILFLGIRAKQLEEFLP</sequence>
<dbReference type="PANTHER" id="PTHR34415">
    <property type="entry name" value="INTEGRASE CATALYTIC DOMAIN-CONTAINING PROTEIN"/>
    <property type="match status" value="1"/>
</dbReference>
<comment type="caution">
    <text evidence="1">The sequence shown here is derived from an EMBL/GenBank/DDBJ whole genome shotgun (WGS) entry which is preliminary data.</text>
</comment>
<keyword evidence="2" id="KW-1185">Reference proteome</keyword>
<proteinExistence type="predicted"/>
<name>A0AAV2YSC0_9STRA</name>
<gene>
    <name evidence="1" type="ORF">N0F65_002505</name>
</gene>
<dbReference type="EMBL" id="DAKRPA010000124">
    <property type="protein sequence ID" value="DAZ97835.1"/>
    <property type="molecule type" value="Genomic_DNA"/>
</dbReference>
<reference evidence="1" key="2">
    <citation type="journal article" date="2023" name="Microbiol Resour">
        <title>Decontamination and Annotation of the Draft Genome Sequence of the Oomycete Lagenidium giganteum ARSEF 373.</title>
        <authorList>
            <person name="Morgan W.R."/>
            <person name="Tartar A."/>
        </authorList>
    </citation>
    <scope>NUCLEOTIDE SEQUENCE</scope>
    <source>
        <strain evidence="1">ARSEF 373</strain>
    </source>
</reference>
<evidence type="ECO:0000313" key="1">
    <source>
        <dbReference type="EMBL" id="DAZ97835.1"/>
    </source>
</evidence>
<accession>A0AAV2YSC0</accession>